<keyword evidence="9" id="KW-0408">Iron</keyword>
<evidence type="ECO:0000256" key="1">
    <source>
        <dbReference type="ARBA" id="ARBA00001400"/>
    </source>
</evidence>
<dbReference type="Gene3D" id="3.40.470.10">
    <property type="entry name" value="Uracil-DNA glycosylase-like domain"/>
    <property type="match status" value="1"/>
</dbReference>
<sequence length="245" mass="26851">MSTREIGPVLDFLGITRWREQGKGGGRKDESSQSAVSAAPDALRKVPRSSGSAPDGSIADLDWDHLTERVAGCEQCPLCRSRTRTVFGSGPKRADWLFVGEAPGADEDRQGLPFVGRAGQLLTSMIEAMGLERDSVFIANVLKCRPPGNRDPAPDEIQSCLPYLERQISLLRPKIVVVLGRIAAQSLLATETPISRLRGQVQRFGQEGIPLVVTYHPAYLLRNPIAKRESWRDLRLALATLGNRT</sequence>
<evidence type="ECO:0000313" key="14">
    <source>
        <dbReference type="EMBL" id="EQD53796.1"/>
    </source>
</evidence>
<dbReference type="PANTHER" id="PTHR33693:SF1">
    <property type="entry name" value="TYPE-4 URACIL-DNA GLYCOSYLASE"/>
    <property type="match status" value="1"/>
</dbReference>
<dbReference type="EC" id="3.2.2.27" evidence="3"/>
<dbReference type="InterPro" id="IPR005122">
    <property type="entry name" value="Uracil-DNA_glycosylase-like"/>
</dbReference>
<dbReference type="GO" id="GO:0046872">
    <property type="term" value="F:metal ion binding"/>
    <property type="evidence" value="ECO:0007669"/>
    <property type="project" value="UniProtKB-KW"/>
</dbReference>
<keyword evidence="7" id="KW-0227">DNA damage</keyword>
<feature type="compositionally biased region" description="Basic and acidic residues" evidence="12">
    <location>
        <begin position="20"/>
        <end position="31"/>
    </location>
</feature>
<evidence type="ECO:0000256" key="3">
    <source>
        <dbReference type="ARBA" id="ARBA00012030"/>
    </source>
</evidence>
<evidence type="ECO:0000256" key="10">
    <source>
        <dbReference type="ARBA" id="ARBA00023014"/>
    </source>
</evidence>
<comment type="similarity">
    <text evidence="2">Belongs to the uracil-DNA glycosylase (UDG) superfamily. Type 4 (UDGa) family.</text>
</comment>
<dbReference type="InterPro" id="IPR051536">
    <property type="entry name" value="UDG_Type-4/5"/>
</dbReference>
<dbReference type="AlphaFoldDB" id="T0ZZR6"/>
<evidence type="ECO:0000256" key="9">
    <source>
        <dbReference type="ARBA" id="ARBA00023004"/>
    </source>
</evidence>
<dbReference type="NCBIfam" id="TIGR00758">
    <property type="entry name" value="UDG_fam4"/>
    <property type="match status" value="1"/>
</dbReference>
<evidence type="ECO:0000256" key="12">
    <source>
        <dbReference type="SAM" id="MobiDB-lite"/>
    </source>
</evidence>
<protein>
    <recommendedName>
        <fullName evidence="4">Type-4 uracil-DNA glycosylase</fullName>
        <ecNumber evidence="3">3.2.2.27</ecNumber>
    </recommendedName>
</protein>
<keyword evidence="11" id="KW-0234">DNA repair</keyword>
<feature type="domain" description="Uracil-DNA glycosylase-like" evidence="13">
    <location>
        <begin position="87"/>
        <end position="235"/>
    </location>
</feature>
<dbReference type="SMART" id="SM00987">
    <property type="entry name" value="UreE_C"/>
    <property type="match status" value="1"/>
</dbReference>
<dbReference type="GO" id="GO:0006281">
    <property type="term" value="P:DNA repair"/>
    <property type="evidence" value="ECO:0007669"/>
    <property type="project" value="UniProtKB-KW"/>
</dbReference>
<feature type="region of interest" description="Disordered" evidence="12">
    <location>
        <begin position="20"/>
        <end position="57"/>
    </location>
</feature>
<dbReference type="InterPro" id="IPR036895">
    <property type="entry name" value="Uracil-DNA_glycosylase-like_sf"/>
</dbReference>
<evidence type="ECO:0000256" key="7">
    <source>
        <dbReference type="ARBA" id="ARBA00022763"/>
    </source>
</evidence>
<dbReference type="SMART" id="SM00986">
    <property type="entry name" value="UDG"/>
    <property type="match status" value="1"/>
</dbReference>
<dbReference type="CDD" id="cd10030">
    <property type="entry name" value="UDG-F4_TTUDGA_SPO1dp_like"/>
    <property type="match status" value="1"/>
</dbReference>
<keyword evidence="5" id="KW-0004">4Fe-4S</keyword>
<gene>
    <name evidence="14" type="ORF">B1B_10029</name>
</gene>
<dbReference type="GO" id="GO:0051539">
    <property type="term" value="F:4 iron, 4 sulfur cluster binding"/>
    <property type="evidence" value="ECO:0007669"/>
    <property type="project" value="UniProtKB-KW"/>
</dbReference>
<keyword evidence="8" id="KW-0378">Hydrolase</keyword>
<dbReference type="GO" id="GO:0004844">
    <property type="term" value="F:uracil DNA N-glycosylase activity"/>
    <property type="evidence" value="ECO:0007669"/>
    <property type="project" value="UniProtKB-EC"/>
</dbReference>
<evidence type="ECO:0000259" key="13">
    <source>
        <dbReference type="SMART" id="SM00986"/>
    </source>
</evidence>
<reference evidence="14" key="2">
    <citation type="journal article" date="2014" name="ISME J.">
        <title>Microbial stratification in low pH oxic and suboxic macroscopic growths along an acid mine drainage.</title>
        <authorList>
            <person name="Mendez-Garcia C."/>
            <person name="Mesa V."/>
            <person name="Sprenger R.R."/>
            <person name="Richter M."/>
            <person name="Diez M.S."/>
            <person name="Solano J."/>
            <person name="Bargiela R."/>
            <person name="Golyshina O.V."/>
            <person name="Manteca A."/>
            <person name="Ramos J.L."/>
            <person name="Gallego J.R."/>
            <person name="Llorente I."/>
            <person name="Martins Dos Santos V.A."/>
            <person name="Jensen O.N."/>
            <person name="Pelaez A.I."/>
            <person name="Sanchez J."/>
            <person name="Ferrer M."/>
        </authorList>
    </citation>
    <scope>NUCLEOTIDE SEQUENCE</scope>
</reference>
<evidence type="ECO:0000256" key="6">
    <source>
        <dbReference type="ARBA" id="ARBA00022723"/>
    </source>
</evidence>
<accession>T0ZZR6</accession>
<reference evidence="14" key="1">
    <citation type="submission" date="2013-08" db="EMBL/GenBank/DDBJ databases">
        <authorList>
            <person name="Mendez C."/>
            <person name="Richter M."/>
            <person name="Ferrer M."/>
            <person name="Sanchez J."/>
        </authorList>
    </citation>
    <scope>NUCLEOTIDE SEQUENCE</scope>
</reference>
<comment type="caution">
    <text evidence="14">The sequence shown here is derived from an EMBL/GenBank/DDBJ whole genome shotgun (WGS) entry which is preliminary data.</text>
</comment>
<proteinExistence type="inferred from homology"/>
<dbReference type="EMBL" id="AUZY01006610">
    <property type="protein sequence ID" value="EQD53796.1"/>
    <property type="molecule type" value="Genomic_DNA"/>
</dbReference>
<dbReference type="Pfam" id="PF03167">
    <property type="entry name" value="UDG"/>
    <property type="match status" value="1"/>
</dbReference>
<name>T0ZZR6_9ZZZZ</name>
<keyword evidence="6" id="KW-0479">Metal-binding</keyword>
<keyword evidence="10" id="KW-0411">Iron-sulfur</keyword>
<evidence type="ECO:0000256" key="8">
    <source>
        <dbReference type="ARBA" id="ARBA00022801"/>
    </source>
</evidence>
<evidence type="ECO:0000256" key="5">
    <source>
        <dbReference type="ARBA" id="ARBA00022485"/>
    </source>
</evidence>
<organism evidence="14">
    <name type="scientific">mine drainage metagenome</name>
    <dbReference type="NCBI Taxonomy" id="410659"/>
    <lineage>
        <taxon>unclassified sequences</taxon>
        <taxon>metagenomes</taxon>
        <taxon>ecological metagenomes</taxon>
    </lineage>
</organism>
<dbReference type="PANTHER" id="PTHR33693">
    <property type="entry name" value="TYPE-5 URACIL-DNA GLYCOSYLASE"/>
    <property type="match status" value="1"/>
</dbReference>
<evidence type="ECO:0000256" key="4">
    <source>
        <dbReference type="ARBA" id="ARBA00019403"/>
    </source>
</evidence>
<dbReference type="InterPro" id="IPR005273">
    <property type="entry name" value="Ura-DNA_glyco_family4"/>
</dbReference>
<evidence type="ECO:0000256" key="2">
    <source>
        <dbReference type="ARBA" id="ARBA00006521"/>
    </source>
</evidence>
<evidence type="ECO:0000256" key="11">
    <source>
        <dbReference type="ARBA" id="ARBA00023204"/>
    </source>
</evidence>
<comment type="catalytic activity">
    <reaction evidence="1">
        <text>Hydrolyzes single-stranded DNA or mismatched double-stranded DNA and polynucleotides, releasing free uracil.</text>
        <dbReference type="EC" id="3.2.2.27"/>
    </reaction>
</comment>
<dbReference type="SUPFAM" id="SSF52141">
    <property type="entry name" value="Uracil-DNA glycosylase-like"/>
    <property type="match status" value="1"/>
</dbReference>